<dbReference type="Proteomes" id="UP000784435">
    <property type="component" value="Unassembled WGS sequence"/>
</dbReference>
<evidence type="ECO:0000259" key="2">
    <source>
        <dbReference type="Pfam" id="PF11716"/>
    </source>
</evidence>
<dbReference type="InterPro" id="IPR017519">
    <property type="entry name" value="CHP03085"/>
</dbReference>
<dbReference type="Pfam" id="PF11716">
    <property type="entry name" value="MDMPI_N"/>
    <property type="match status" value="1"/>
</dbReference>
<feature type="compositionally biased region" description="Basic and acidic residues" evidence="1">
    <location>
        <begin position="244"/>
        <end position="254"/>
    </location>
</feature>
<dbReference type="InterPro" id="IPR017517">
    <property type="entry name" value="Maleyloyr_isom"/>
</dbReference>
<comment type="caution">
    <text evidence="3">The sequence shown here is derived from an EMBL/GenBank/DDBJ whole genome shotgun (WGS) entry which is preliminary data.</text>
</comment>
<evidence type="ECO:0000313" key="3">
    <source>
        <dbReference type="EMBL" id="HJG81287.1"/>
    </source>
</evidence>
<dbReference type="NCBIfam" id="TIGR03085">
    <property type="entry name" value="TIGR03085 family metal-binding protein"/>
    <property type="match status" value="1"/>
</dbReference>
<reference evidence="3" key="2">
    <citation type="submission" date="2021-09" db="EMBL/GenBank/DDBJ databases">
        <authorList>
            <person name="Gilroy R."/>
        </authorList>
    </citation>
    <scope>NUCLEOTIDE SEQUENCE</scope>
    <source>
        <strain evidence="3">ChiGjej5B5-7349</strain>
    </source>
</reference>
<dbReference type="InterPro" id="IPR034660">
    <property type="entry name" value="DinB/YfiT-like"/>
</dbReference>
<proteinExistence type="predicted"/>
<reference evidence="3" key="1">
    <citation type="journal article" date="2021" name="PeerJ">
        <title>Extensive microbial diversity within the chicken gut microbiome revealed by metagenomics and culture.</title>
        <authorList>
            <person name="Gilroy R."/>
            <person name="Ravi A."/>
            <person name="Getino M."/>
            <person name="Pursley I."/>
            <person name="Horton D.L."/>
            <person name="Alikhan N.F."/>
            <person name="Baker D."/>
            <person name="Gharbi K."/>
            <person name="Hall N."/>
            <person name="Watson M."/>
            <person name="Adriaenssens E.M."/>
            <person name="Foster-Nyarko E."/>
            <person name="Jarju S."/>
            <person name="Secka A."/>
            <person name="Antonio M."/>
            <person name="Oren A."/>
            <person name="Chaudhuri R.R."/>
            <person name="La Ragione R."/>
            <person name="Hildebrand F."/>
            <person name="Pallen M.J."/>
        </authorList>
    </citation>
    <scope>NUCLEOTIDE SEQUENCE</scope>
    <source>
        <strain evidence="3">ChiGjej5B5-7349</strain>
    </source>
</reference>
<name>A0A921MGA9_9MICO</name>
<dbReference type="AlphaFoldDB" id="A0A921MGA9"/>
<dbReference type="GO" id="GO:0046872">
    <property type="term" value="F:metal ion binding"/>
    <property type="evidence" value="ECO:0007669"/>
    <property type="project" value="InterPro"/>
</dbReference>
<dbReference type="EMBL" id="DYUK01000294">
    <property type="protein sequence ID" value="HJG81287.1"/>
    <property type="molecule type" value="Genomic_DNA"/>
</dbReference>
<dbReference type="InterPro" id="IPR024344">
    <property type="entry name" value="MDMPI_metal-binding"/>
</dbReference>
<organism evidence="3 4">
    <name type="scientific">Brevibacterium senegalense</name>
    <dbReference type="NCBI Taxonomy" id="1033736"/>
    <lineage>
        <taxon>Bacteria</taxon>
        <taxon>Bacillati</taxon>
        <taxon>Actinomycetota</taxon>
        <taxon>Actinomycetes</taxon>
        <taxon>Micrococcales</taxon>
        <taxon>Brevibacteriaceae</taxon>
        <taxon>Brevibacterium</taxon>
    </lineage>
</organism>
<dbReference type="NCBIfam" id="TIGR03083">
    <property type="entry name" value="maleylpyruvate isomerase family mycothiol-dependent enzyme"/>
    <property type="match status" value="1"/>
</dbReference>
<accession>A0A921MGA9</accession>
<evidence type="ECO:0000313" key="4">
    <source>
        <dbReference type="Proteomes" id="UP000784435"/>
    </source>
</evidence>
<dbReference type="SUPFAM" id="SSF109854">
    <property type="entry name" value="DinB/YfiT-like putative metalloenzymes"/>
    <property type="match status" value="1"/>
</dbReference>
<gene>
    <name evidence="3" type="ORF">K8V08_12835</name>
</gene>
<protein>
    <submittedName>
        <fullName evidence="3">TIGR03085 family protein</fullName>
    </submittedName>
</protein>
<feature type="domain" description="Mycothiol-dependent maleylpyruvate isomerase metal-binding" evidence="2">
    <location>
        <begin position="7"/>
        <end position="52"/>
    </location>
</feature>
<evidence type="ECO:0000256" key="1">
    <source>
        <dbReference type="SAM" id="MobiDB-lite"/>
    </source>
</evidence>
<sequence length="254" mass="28445">MTSLAREERLRLASLLRKVGPDAPTLCEGWKTRDLAVHLVMRDRDLPAIMGEHLKLFAKRHERVDELLRNTPWIELVGKLAQGPTAWNPSSWGVGVDSIMNTAEFLIHHEDVRRAQPGWHVRELGTDVQKDMLPLVRALALPYALRRGLHLVLKPRGFDELRAGRTNNSTVTVVGMPVELLLYLFGREKHAQVEVRESAPLSGDDDAEVVGGTPDEIAAAEQDTDTSTGEWPMVVQQEKRKRGPIVERPEGAEI</sequence>
<feature type="region of interest" description="Disordered" evidence="1">
    <location>
        <begin position="196"/>
        <end position="254"/>
    </location>
</feature>